<reference evidence="10 11" key="3">
    <citation type="submission" date="2019-09" db="EMBL/GenBank/DDBJ databases">
        <title>Comparative analysis of L. crispatus genomes revealed niche specific adaptation to different host and body sites.</title>
        <authorList>
            <person name="Pan M."/>
            <person name="Hidalgo-Cantabrana C."/>
            <person name="Barrangou R."/>
        </authorList>
    </citation>
    <scope>NUCLEOTIDE SEQUENCE [LARGE SCALE GENOMIC DNA]</scope>
    <source>
        <strain evidence="4 11">NCK2488</strain>
        <strain evidence="3 10">NCK973</strain>
    </source>
</reference>
<accession>A0A6P1TVW2</accession>
<evidence type="ECO:0000313" key="6">
    <source>
        <dbReference type="EMBL" id="PLT11749.1"/>
    </source>
</evidence>
<sequence length="182" mass="19903">MKTINLKKITITGAALLGLGTAAIATINLANETNVVQAVSSKIKVSQNTAVKKFKAKFKTAKIESISLDKENGRYVYDIEGFTSSKEYEMKINASTGKTISSHSEKLDRDERGKKALSLSKTISRSTATKIAQKRVAGKAVEWSLDREGSKHVWEVTISKNGQKSEVKVNAITKKVISVDRD</sequence>
<dbReference type="AlphaFoldDB" id="A0A1C2D5Y2"/>
<evidence type="ECO:0000313" key="3">
    <source>
        <dbReference type="EMBL" id="KAA8798419.1"/>
    </source>
</evidence>
<reference evidence="5 8" key="1">
    <citation type="submission" date="2016-05" db="EMBL/GenBank/DDBJ databases">
        <authorList>
            <person name="Johnson T.J."/>
            <person name="Youmans B.P."/>
            <person name="Case K.A."/>
        </authorList>
    </citation>
    <scope>NUCLEOTIDE SEQUENCE [LARGE SCALE GENOMIC DNA]</scope>
    <source>
        <strain evidence="5 8">UMNLC6</strain>
    </source>
</reference>
<organism evidence="6 9">
    <name type="scientific">Lactobacillus crispatus</name>
    <dbReference type="NCBI Taxonomy" id="47770"/>
    <lineage>
        <taxon>Bacteria</taxon>
        <taxon>Bacillati</taxon>
        <taxon>Bacillota</taxon>
        <taxon>Bacilli</taxon>
        <taxon>Lactobacillales</taxon>
        <taxon>Lactobacillaceae</taxon>
        <taxon>Lactobacillus</taxon>
    </lineage>
</organism>
<dbReference type="InterPro" id="IPR025711">
    <property type="entry name" value="PepSY"/>
</dbReference>
<dbReference type="Proteomes" id="UP000235119">
    <property type="component" value="Unassembled WGS sequence"/>
</dbReference>
<dbReference type="EMBL" id="VUAV01000010">
    <property type="protein sequence ID" value="KAA8813244.1"/>
    <property type="molecule type" value="Genomic_DNA"/>
</dbReference>
<dbReference type="OMA" id="YEMKINA"/>
<gene>
    <name evidence="5" type="ORF">AYP82_06470</name>
    <name evidence="6" type="ORF">CYJ79_03115</name>
    <name evidence="3" type="ORF">F1C02_04445</name>
    <name evidence="4" type="ORF">F1C09_02850</name>
    <name evidence="7" type="ORF">GSR61_08870</name>
</gene>
<dbReference type="EMBL" id="CP047142">
    <property type="protein sequence ID" value="QHQ68642.1"/>
    <property type="molecule type" value="Genomic_DNA"/>
</dbReference>
<evidence type="ECO:0000313" key="11">
    <source>
        <dbReference type="Proteomes" id="UP000324504"/>
    </source>
</evidence>
<evidence type="ECO:0000313" key="10">
    <source>
        <dbReference type="Proteomes" id="UP000322051"/>
    </source>
</evidence>
<evidence type="ECO:0000313" key="4">
    <source>
        <dbReference type="EMBL" id="KAA8813244.1"/>
    </source>
</evidence>
<dbReference type="EMBL" id="LYQW01000006">
    <property type="protein sequence ID" value="OXC23657.1"/>
    <property type="molecule type" value="Genomic_DNA"/>
</dbReference>
<evidence type="ECO:0000256" key="1">
    <source>
        <dbReference type="SAM" id="SignalP"/>
    </source>
</evidence>
<dbReference type="Proteomes" id="UP000198437">
    <property type="component" value="Unassembled WGS sequence"/>
</dbReference>
<evidence type="ECO:0000313" key="12">
    <source>
        <dbReference type="Proteomes" id="UP000464915"/>
    </source>
</evidence>
<reference evidence="7 12" key="4">
    <citation type="submission" date="2019-12" db="EMBL/GenBank/DDBJ databases">
        <title>Complete Genome Sequences of Lactobacillus strains, C25 and P38, Isolated from Chicken Cecum.</title>
        <authorList>
            <person name="Hassan H.M."/>
            <person name="Mendoza M."/>
            <person name="Rezvani M."/>
            <person name="Koci M.D."/>
            <person name="Dickey A.N."/>
            <person name="Scholl E.H."/>
        </authorList>
    </citation>
    <scope>NUCLEOTIDE SEQUENCE [LARGE SCALE GENOMIC DNA]</scope>
    <source>
        <strain evidence="7 12">C25</strain>
    </source>
</reference>
<dbReference type="EMBL" id="PKIW01000010">
    <property type="protein sequence ID" value="PLT11749.1"/>
    <property type="molecule type" value="Genomic_DNA"/>
</dbReference>
<dbReference type="Pfam" id="PF03413">
    <property type="entry name" value="PepSY"/>
    <property type="match status" value="2"/>
</dbReference>
<dbReference type="Gene3D" id="3.10.450.40">
    <property type="match status" value="2"/>
</dbReference>
<evidence type="ECO:0000313" key="8">
    <source>
        <dbReference type="Proteomes" id="UP000198437"/>
    </source>
</evidence>
<keyword evidence="1" id="KW-0732">Signal</keyword>
<protein>
    <recommendedName>
        <fullName evidence="2">PepSY domain-containing protein</fullName>
    </recommendedName>
</protein>
<accession>A0A1C2D5Y2</accession>
<reference evidence="6 9" key="2">
    <citation type="submission" date="2017-12" db="EMBL/GenBank/DDBJ databases">
        <title>Phylogenetic diversity of female urinary microbiome.</title>
        <authorList>
            <person name="Thomas-White K."/>
            <person name="Wolfe A.J."/>
        </authorList>
    </citation>
    <scope>NUCLEOTIDE SEQUENCE [LARGE SCALE GENOMIC DNA]</scope>
    <source>
        <strain evidence="6 9">UMB0085</strain>
    </source>
</reference>
<feature type="domain" description="PepSY" evidence="2">
    <location>
        <begin position="123"/>
        <end position="179"/>
    </location>
</feature>
<evidence type="ECO:0000259" key="2">
    <source>
        <dbReference type="Pfam" id="PF03413"/>
    </source>
</evidence>
<dbReference type="Proteomes" id="UP000324504">
    <property type="component" value="Unassembled WGS sequence"/>
</dbReference>
<dbReference type="RefSeq" id="WP_013086824.1">
    <property type="nucleotide sequence ID" value="NZ_CP047142.1"/>
</dbReference>
<feature type="chain" id="PRO_5044058100" description="PepSY domain-containing protein" evidence="1">
    <location>
        <begin position="26"/>
        <end position="182"/>
    </location>
</feature>
<dbReference type="EMBL" id="VUAO01000009">
    <property type="protein sequence ID" value="KAA8798419.1"/>
    <property type="molecule type" value="Genomic_DNA"/>
</dbReference>
<feature type="signal peptide" evidence="1">
    <location>
        <begin position="1"/>
        <end position="25"/>
    </location>
</feature>
<dbReference type="Proteomes" id="UP000464915">
    <property type="component" value="Chromosome"/>
</dbReference>
<evidence type="ECO:0000313" key="7">
    <source>
        <dbReference type="EMBL" id="QHQ68642.1"/>
    </source>
</evidence>
<dbReference type="Proteomes" id="UP000322051">
    <property type="component" value="Unassembled WGS sequence"/>
</dbReference>
<name>A0A1C2D5Y2_9LACO</name>
<evidence type="ECO:0000313" key="9">
    <source>
        <dbReference type="Proteomes" id="UP000235119"/>
    </source>
</evidence>
<feature type="domain" description="PepSY" evidence="2">
    <location>
        <begin position="44"/>
        <end position="102"/>
    </location>
</feature>
<proteinExistence type="predicted"/>
<evidence type="ECO:0000313" key="5">
    <source>
        <dbReference type="EMBL" id="OXC23657.1"/>
    </source>
</evidence>